<dbReference type="GO" id="GO:0004856">
    <property type="term" value="F:D-xylulokinase activity"/>
    <property type="evidence" value="ECO:0007669"/>
    <property type="project" value="TreeGrafter"/>
</dbReference>
<protein>
    <recommendedName>
        <fullName evidence="9">Carbohydrate kinase</fullName>
    </recommendedName>
</protein>
<evidence type="ECO:0000256" key="3">
    <source>
        <dbReference type="ARBA" id="ARBA00022777"/>
    </source>
</evidence>
<dbReference type="Proteomes" id="UP001138768">
    <property type="component" value="Unassembled WGS sequence"/>
</dbReference>
<organism evidence="7 8">
    <name type="scientific">Lamprobacter modestohalophilus</name>
    <dbReference type="NCBI Taxonomy" id="1064514"/>
    <lineage>
        <taxon>Bacteria</taxon>
        <taxon>Pseudomonadati</taxon>
        <taxon>Pseudomonadota</taxon>
        <taxon>Gammaproteobacteria</taxon>
        <taxon>Chromatiales</taxon>
        <taxon>Chromatiaceae</taxon>
        <taxon>Lamprobacter</taxon>
    </lineage>
</organism>
<comment type="caution">
    <text evidence="7">The sequence shown here is derived from an EMBL/GenBank/DDBJ whole genome shotgun (WGS) entry which is preliminary data.</text>
</comment>
<reference evidence="7 8" key="1">
    <citation type="journal article" date="2020" name="Microorganisms">
        <title>Osmotic Adaptation and Compatible Solute Biosynthesis of Phototrophic Bacteria as Revealed from Genome Analyses.</title>
        <authorList>
            <person name="Imhoff J.F."/>
            <person name="Rahn T."/>
            <person name="Kunzel S."/>
            <person name="Keller A."/>
            <person name="Neulinger S.C."/>
        </authorList>
    </citation>
    <scope>NUCLEOTIDE SEQUENCE [LARGE SCALE GENOMIC DNA]</scope>
    <source>
        <strain evidence="7 8">DSM 25653</strain>
    </source>
</reference>
<dbReference type="Gene3D" id="3.30.420.40">
    <property type="match status" value="2"/>
</dbReference>
<keyword evidence="2" id="KW-0808">Transferase</keyword>
<feature type="compositionally biased region" description="Polar residues" evidence="4">
    <location>
        <begin position="58"/>
        <end position="67"/>
    </location>
</feature>
<feature type="domain" description="Carbohydrate kinase FGGY C-terminal" evidence="6">
    <location>
        <begin position="276"/>
        <end position="449"/>
    </location>
</feature>
<feature type="region of interest" description="Disordered" evidence="4">
    <location>
        <begin position="45"/>
        <end position="72"/>
    </location>
</feature>
<dbReference type="InterPro" id="IPR000577">
    <property type="entry name" value="Carb_kinase_FGGY"/>
</dbReference>
<gene>
    <name evidence="7" type="ORF">CKO42_16965</name>
</gene>
<dbReference type="GO" id="GO:0005997">
    <property type="term" value="P:xylulose metabolic process"/>
    <property type="evidence" value="ECO:0007669"/>
    <property type="project" value="TreeGrafter"/>
</dbReference>
<dbReference type="RefSeq" id="WP_200246593.1">
    <property type="nucleotide sequence ID" value="NZ_NRRY01000032.1"/>
</dbReference>
<dbReference type="InterPro" id="IPR043129">
    <property type="entry name" value="ATPase_NBD"/>
</dbReference>
<dbReference type="GO" id="GO:0019150">
    <property type="term" value="F:D-ribulokinase activity"/>
    <property type="evidence" value="ECO:0007669"/>
    <property type="project" value="TreeGrafter"/>
</dbReference>
<dbReference type="GO" id="GO:0005829">
    <property type="term" value="C:cytosol"/>
    <property type="evidence" value="ECO:0007669"/>
    <property type="project" value="TreeGrafter"/>
</dbReference>
<feature type="domain" description="Carbohydrate kinase FGGY N-terminal" evidence="5">
    <location>
        <begin position="65"/>
        <end position="265"/>
    </location>
</feature>
<dbReference type="PANTHER" id="PTHR10196:SF80">
    <property type="entry name" value="D-RIBULOSE KINASE"/>
    <property type="match status" value="1"/>
</dbReference>
<keyword evidence="3" id="KW-0418">Kinase</keyword>
<dbReference type="Pfam" id="PF02782">
    <property type="entry name" value="FGGY_C"/>
    <property type="match status" value="1"/>
</dbReference>
<feature type="compositionally biased region" description="Low complexity" evidence="4">
    <location>
        <begin position="45"/>
        <end position="57"/>
    </location>
</feature>
<evidence type="ECO:0000256" key="2">
    <source>
        <dbReference type="ARBA" id="ARBA00022679"/>
    </source>
</evidence>
<evidence type="ECO:0000259" key="6">
    <source>
        <dbReference type="Pfam" id="PF02782"/>
    </source>
</evidence>
<evidence type="ECO:0000256" key="1">
    <source>
        <dbReference type="ARBA" id="ARBA00009156"/>
    </source>
</evidence>
<dbReference type="AlphaFoldDB" id="A0A9X1B5Q2"/>
<keyword evidence="8" id="KW-1185">Reference proteome</keyword>
<accession>A0A9X1B5Q2</accession>
<evidence type="ECO:0000313" key="8">
    <source>
        <dbReference type="Proteomes" id="UP001138768"/>
    </source>
</evidence>
<comment type="similarity">
    <text evidence="1">Belongs to the FGGY kinase family.</text>
</comment>
<sequence length="475" mass="50236">MADSPCWIGLDLGTSGCRAMAIDRAGEPIALAKAELPAIHANRANQANQADQASQANGRGNQTNSRGPVSGAIEQDPEHWWRAVIEVLSQLSCDLGRYRPQRLCVDGTSATLLLCTPQGEPLTPALMYNDARAVDEAQIIAEYAPEDSPARGPSASLAKLLSLRRQLGPNQPALALHQADWISGRLRGRFGDSDWNNALKLGFDPHRLAYPPWLLALDLNPVELPRCHPPGADLGPASAEVAAATGLAPTLRIAAGTTDSTAATLAAGARAPGDAVTSLGSTLVLKLVSKRAVADAACGVYSHRIGHLWLVGGASNSGGAVLRQSFDDAQLRRLSERIDPTRATGLDYYPLPHRGERFPIADPSLAPRITPRPAEDSLFLAGLFEGIAQIERAGYQRLRELGAPAPTRILSCGGGAQNPVWSAIRSRVLGLPVECTRQKEAAYGAALLARGDWGAAFGQDENGELSGRLAGWLAD</sequence>
<dbReference type="CDD" id="cd07783">
    <property type="entry name" value="ASKHA_NBD_FGGY_SePSK_AtXK1-like"/>
    <property type="match status" value="1"/>
</dbReference>
<proteinExistence type="inferred from homology"/>
<dbReference type="SUPFAM" id="SSF53067">
    <property type="entry name" value="Actin-like ATPase domain"/>
    <property type="match status" value="2"/>
</dbReference>
<evidence type="ECO:0000259" key="5">
    <source>
        <dbReference type="Pfam" id="PF00370"/>
    </source>
</evidence>
<dbReference type="InterPro" id="IPR018485">
    <property type="entry name" value="FGGY_C"/>
</dbReference>
<dbReference type="PANTHER" id="PTHR10196">
    <property type="entry name" value="SUGAR KINASE"/>
    <property type="match status" value="1"/>
</dbReference>
<dbReference type="Pfam" id="PF00370">
    <property type="entry name" value="FGGY_N"/>
    <property type="match status" value="1"/>
</dbReference>
<evidence type="ECO:0000313" key="7">
    <source>
        <dbReference type="EMBL" id="MBK1620101.1"/>
    </source>
</evidence>
<evidence type="ECO:0000256" key="4">
    <source>
        <dbReference type="SAM" id="MobiDB-lite"/>
    </source>
</evidence>
<evidence type="ECO:0008006" key="9">
    <source>
        <dbReference type="Google" id="ProtNLM"/>
    </source>
</evidence>
<dbReference type="PIRSF" id="PIRSF000538">
    <property type="entry name" value="GlpK"/>
    <property type="match status" value="1"/>
</dbReference>
<name>A0A9X1B5Q2_9GAMM</name>
<dbReference type="InterPro" id="IPR018484">
    <property type="entry name" value="FGGY_N"/>
</dbReference>
<dbReference type="EMBL" id="NRRY01000032">
    <property type="protein sequence ID" value="MBK1620101.1"/>
    <property type="molecule type" value="Genomic_DNA"/>
</dbReference>